<evidence type="ECO:0000313" key="2">
    <source>
        <dbReference type="Proteomes" id="UP000319818"/>
    </source>
</evidence>
<protein>
    <submittedName>
        <fullName evidence="1">Uncharacterized protein</fullName>
    </submittedName>
</protein>
<dbReference type="AlphaFoldDB" id="A0A543GBK2"/>
<comment type="caution">
    <text evidence="1">The sequence shown here is derived from an EMBL/GenBank/DDBJ whole genome shotgun (WGS) entry which is preliminary data.</text>
</comment>
<dbReference type="RefSeq" id="WP_281290377.1">
    <property type="nucleotide sequence ID" value="NZ_VFPH01000001.1"/>
</dbReference>
<keyword evidence="2" id="KW-1185">Reference proteome</keyword>
<organism evidence="1 2">
    <name type="scientific">Pseudonocardia cypriaca</name>
    <dbReference type="NCBI Taxonomy" id="882449"/>
    <lineage>
        <taxon>Bacteria</taxon>
        <taxon>Bacillati</taxon>
        <taxon>Actinomycetota</taxon>
        <taxon>Actinomycetes</taxon>
        <taxon>Pseudonocardiales</taxon>
        <taxon>Pseudonocardiaceae</taxon>
        <taxon>Pseudonocardia</taxon>
    </lineage>
</organism>
<evidence type="ECO:0000313" key="1">
    <source>
        <dbReference type="EMBL" id="TQM43449.1"/>
    </source>
</evidence>
<reference evidence="1 2" key="1">
    <citation type="submission" date="2019-06" db="EMBL/GenBank/DDBJ databases">
        <title>Sequencing the genomes of 1000 actinobacteria strains.</title>
        <authorList>
            <person name="Klenk H.-P."/>
        </authorList>
    </citation>
    <scope>NUCLEOTIDE SEQUENCE [LARGE SCALE GENOMIC DNA]</scope>
    <source>
        <strain evidence="1 2">DSM 45511</strain>
    </source>
</reference>
<dbReference type="EMBL" id="VFPH01000001">
    <property type="protein sequence ID" value="TQM43449.1"/>
    <property type="molecule type" value="Genomic_DNA"/>
</dbReference>
<sequence length="40" mass="4352">MTRMLDDAIRERAHTLAGVTHERDAACADGVVTQQDGRIA</sequence>
<proteinExistence type="predicted"/>
<name>A0A543GBK2_9PSEU</name>
<dbReference type="Proteomes" id="UP000319818">
    <property type="component" value="Unassembled WGS sequence"/>
</dbReference>
<gene>
    <name evidence="1" type="ORF">FB388_0795</name>
</gene>
<accession>A0A543GBK2</accession>